<dbReference type="GO" id="GO:0005886">
    <property type="term" value="C:plasma membrane"/>
    <property type="evidence" value="ECO:0007669"/>
    <property type="project" value="TreeGrafter"/>
</dbReference>
<dbReference type="Gene3D" id="3.40.50.80">
    <property type="entry name" value="Nucleotide-binding domain of ferredoxin-NADP reductase (FNR) module"/>
    <property type="match status" value="1"/>
</dbReference>
<name>A0AAE0BNP6_9CHLO</name>
<comment type="caution">
    <text evidence="4">The sequence shown here is derived from an EMBL/GenBank/DDBJ whole genome shotgun (WGS) entry which is preliminary data.</text>
</comment>
<dbReference type="Pfam" id="PF08030">
    <property type="entry name" value="NAD_binding_6"/>
    <property type="match status" value="1"/>
</dbReference>
<dbReference type="InterPro" id="IPR039261">
    <property type="entry name" value="FNR_nucleotide-bd"/>
</dbReference>
<protein>
    <recommendedName>
        <fullName evidence="3">Ferric reductase NAD binding domain-containing protein</fullName>
    </recommendedName>
</protein>
<proteinExistence type="predicted"/>
<dbReference type="SUPFAM" id="SSF52343">
    <property type="entry name" value="Ferredoxin reductase-like, C-terminal NADP-linked domain"/>
    <property type="match status" value="1"/>
</dbReference>
<dbReference type="GO" id="GO:0015677">
    <property type="term" value="P:copper ion import"/>
    <property type="evidence" value="ECO:0007669"/>
    <property type="project" value="TreeGrafter"/>
</dbReference>
<evidence type="ECO:0000313" key="5">
    <source>
        <dbReference type="Proteomes" id="UP001190700"/>
    </source>
</evidence>
<dbReference type="PANTHER" id="PTHR32361:SF9">
    <property type="entry name" value="FERRIC REDUCTASE TRANSMEMBRANE COMPONENT 3-RELATED"/>
    <property type="match status" value="1"/>
</dbReference>
<dbReference type="GO" id="GO:0006826">
    <property type="term" value="P:iron ion transport"/>
    <property type="evidence" value="ECO:0007669"/>
    <property type="project" value="TreeGrafter"/>
</dbReference>
<dbReference type="Proteomes" id="UP001190700">
    <property type="component" value="Unassembled WGS sequence"/>
</dbReference>
<feature type="domain" description="Ferric reductase NAD binding" evidence="3">
    <location>
        <begin position="58"/>
        <end position="215"/>
    </location>
</feature>
<reference evidence="4 5" key="1">
    <citation type="journal article" date="2015" name="Genome Biol. Evol.">
        <title>Comparative Genomics of a Bacterivorous Green Alga Reveals Evolutionary Causalities and Consequences of Phago-Mixotrophic Mode of Nutrition.</title>
        <authorList>
            <person name="Burns J.A."/>
            <person name="Paasch A."/>
            <person name="Narechania A."/>
            <person name="Kim E."/>
        </authorList>
    </citation>
    <scope>NUCLEOTIDE SEQUENCE [LARGE SCALE GENOMIC DNA]</scope>
    <source>
        <strain evidence="4">PLY_AMNH</strain>
    </source>
</reference>
<dbReference type="PANTHER" id="PTHR32361">
    <property type="entry name" value="FERRIC/CUPRIC REDUCTASE TRANSMEMBRANE COMPONENT"/>
    <property type="match status" value="1"/>
</dbReference>
<gene>
    <name evidence="4" type="ORF">CYMTET_50132</name>
</gene>
<dbReference type="EMBL" id="LGRX02033769">
    <property type="protein sequence ID" value="KAK3239980.1"/>
    <property type="molecule type" value="Genomic_DNA"/>
</dbReference>
<dbReference type="GO" id="GO:0006879">
    <property type="term" value="P:intracellular iron ion homeostasis"/>
    <property type="evidence" value="ECO:0007669"/>
    <property type="project" value="TreeGrafter"/>
</dbReference>
<keyword evidence="1" id="KW-0813">Transport</keyword>
<dbReference type="AlphaFoldDB" id="A0AAE0BNP6"/>
<evidence type="ECO:0000259" key="3">
    <source>
        <dbReference type="Pfam" id="PF08030"/>
    </source>
</evidence>
<organism evidence="4 5">
    <name type="scientific">Cymbomonas tetramitiformis</name>
    <dbReference type="NCBI Taxonomy" id="36881"/>
    <lineage>
        <taxon>Eukaryota</taxon>
        <taxon>Viridiplantae</taxon>
        <taxon>Chlorophyta</taxon>
        <taxon>Pyramimonadophyceae</taxon>
        <taxon>Pyramimonadales</taxon>
        <taxon>Pyramimonadaceae</taxon>
        <taxon>Cymbomonas</taxon>
    </lineage>
</organism>
<accession>A0AAE0BNP6</accession>
<keyword evidence="2" id="KW-0560">Oxidoreductase</keyword>
<dbReference type="GO" id="GO:0000293">
    <property type="term" value="F:ferric-chelate reductase activity"/>
    <property type="evidence" value="ECO:0007669"/>
    <property type="project" value="TreeGrafter"/>
</dbReference>
<reference evidence="4" key="2">
    <citation type="submission" date="2023-06" db="EMBL/GenBank/DDBJ databases">
        <title>Long-read-based genome assembly of the green algal bacterivore Cymbomonas tetramitiformis.</title>
        <authorList>
            <person name="Gyaltshen Y."/>
            <person name="Rozenberg A."/>
            <person name="Paasch A."/>
            <person name="Burns J.A."/>
            <person name="Warring S."/>
            <person name="Larson R."/>
            <person name="Maurer-Alcala X."/>
            <person name="Dacks J."/>
            <person name="Kim E."/>
        </authorList>
    </citation>
    <scope>NUCLEOTIDE SEQUENCE</scope>
    <source>
        <strain evidence="4">PLY_AMNH</strain>
    </source>
</reference>
<dbReference type="InterPro" id="IPR051410">
    <property type="entry name" value="Ferric/Cupric_Reductase"/>
</dbReference>
<sequence>MGSVIGVRSVTELDPRAPSSEVRSVTELDPRAPSLEVYYDGPYGMGTLDLDTVEAGDGILLVAGGIGVTPVAALLEHLHDRVLQTGRPLTTNRVRVVWAVRSWSLVKAFASTWEKMAASGQVKTWLDFCVHCTRGAKSNEGDERTVLTSSKADVAGDEEPSWPFMELGEKRPDMQKTVHQALQRGAPGAKEGTVERLHVFVCGPSTMANAVERACGAELEAVEAGQRLQGCDPTNAIPQILLHKEAFGL</sequence>
<keyword evidence="5" id="KW-1185">Reference proteome</keyword>
<dbReference type="EMBL" id="LGRX02033769">
    <property type="protein sequence ID" value="KAK3239981.1"/>
    <property type="molecule type" value="Genomic_DNA"/>
</dbReference>
<evidence type="ECO:0000256" key="2">
    <source>
        <dbReference type="ARBA" id="ARBA00023002"/>
    </source>
</evidence>
<evidence type="ECO:0000256" key="1">
    <source>
        <dbReference type="ARBA" id="ARBA00022448"/>
    </source>
</evidence>
<dbReference type="InterPro" id="IPR013121">
    <property type="entry name" value="Fe_red_NAD-bd_6"/>
</dbReference>
<evidence type="ECO:0000313" key="4">
    <source>
        <dbReference type="EMBL" id="KAK3239981.1"/>
    </source>
</evidence>